<evidence type="ECO:0000313" key="2">
    <source>
        <dbReference type="Proteomes" id="UP000022910"/>
    </source>
</evidence>
<evidence type="ECO:0008006" key="3">
    <source>
        <dbReference type="Google" id="ProtNLM"/>
    </source>
</evidence>
<accession>A0A015IIE9</accession>
<dbReference type="Proteomes" id="UP000022910">
    <property type="component" value="Unassembled WGS sequence"/>
</dbReference>
<dbReference type="EMBL" id="JEMT01028742">
    <property type="protein sequence ID" value="EXX53845.1"/>
    <property type="molecule type" value="Genomic_DNA"/>
</dbReference>
<keyword evidence="2" id="KW-1185">Reference proteome</keyword>
<evidence type="ECO:0000313" key="1">
    <source>
        <dbReference type="EMBL" id="EXX53845.1"/>
    </source>
</evidence>
<organism evidence="1 2">
    <name type="scientific">Rhizophagus irregularis (strain DAOM 197198w)</name>
    <name type="common">Glomus intraradices</name>
    <dbReference type="NCBI Taxonomy" id="1432141"/>
    <lineage>
        <taxon>Eukaryota</taxon>
        <taxon>Fungi</taxon>
        <taxon>Fungi incertae sedis</taxon>
        <taxon>Mucoromycota</taxon>
        <taxon>Glomeromycotina</taxon>
        <taxon>Glomeromycetes</taxon>
        <taxon>Glomerales</taxon>
        <taxon>Glomeraceae</taxon>
        <taxon>Rhizophagus</taxon>
    </lineage>
</organism>
<gene>
    <name evidence="1" type="ORF">RirG_240100</name>
</gene>
<sequence>MLYDSNGIRDGGSLRNYQLACGVLCLHNRVLCIVILHSGNILVHQKTIKLADFGLSKNHYPIYKKKVFGMVPCIDQNVGVLLWEISSGRLPFCDEKYDLDLASDISQKNLREAVVPGTPENYVGIYTTLFYYYNIMLDGEPDNCPTIYQVSDLLKANNTRTNIITKNLQSSSKQELNSNDFKGLVLSINKSELHGELSLLMNNFDELNIFKDLKSSLSTYKSELHEDLSKDITISKNLSENDYE</sequence>
<protein>
    <recommendedName>
        <fullName evidence="3">Protein kinase domain-containing protein</fullName>
    </recommendedName>
</protein>
<name>A0A015IIE9_RHIIW</name>
<reference evidence="1 2" key="1">
    <citation type="submission" date="2014-02" db="EMBL/GenBank/DDBJ databases">
        <title>Single nucleus genome sequencing reveals high similarity among nuclei of an endomycorrhizal fungus.</title>
        <authorList>
            <person name="Lin K."/>
            <person name="Geurts R."/>
            <person name="Zhang Z."/>
            <person name="Limpens E."/>
            <person name="Saunders D.G."/>
            <person name="Mu D."/>
            <person name="Pang E."/>
            <person name="Cao H."/>
            <person name="Cha H."/>
            <person name="Lin T."/>
            <person name="Zhou Q."/>
            <person name="Shang Y."/>
            <person name="Li Y."/>
            <person name="Ivanov S."/>
            <person name="Sharma T."/>
            <person name="Velzen R.V."/>
            <person name="Ruijter N.D."/>
            <person name="Aanen D.K."/>
            <person name="Win J."/>
            <person name="Kamoun S."/>
            <person name="Bisseling T."/>
            <person name="Huang S."/>
        </authorList>
    </citation>
    <scope>NUCLEOTIDE SEQUENCE [LARGE SCALE GENOMIC DNA]</scope>
    <source>
        <strain evidence="2">DAOM197198w</strain>
    </source>
</reference>
<dbReference type="HOGENOM" id="CLU_000288_7_0_1"/>
<dbReference type="InterPro" id="IPR011009">
    <property type="entry name" value="Kinase-like_dom_sf"/>
</dbReference>
<dbReference type="SUPFAM" id="SSF56112">
    <property type="entry name" value="Protein kinase-like (PK-like)"/>
    <property type="match status" value="1"/>
</dbReference>
<dbReference type="Gene3D" id="1.10.510.10">
    <property type="entry name" value="Transferase(Phosphotransferase) domain 1"/>
    <property type="match status" value="2"/>
</dbReference>
<dbReference type="AlphaFoldDB" id="A0A015IIE9"/>
<dbReference type="OrthoDB" id="10261027at2759"/>
<comment type="caution">
    <text evidence="1">The sequence shown here is derived from an EMBL/GenBank/DDBJ whole genome shotgun (WGS) entry which is preliminary data.</text>
</comment>
<proteinExistence type="predicted"/>